<evidence type="ECO:0000259" key="4">
    <source>
        <dbReference type="Pfam" id="PF04500"/>
    </source>
</evidence>
<dbReference type="GO" id="GO:0008270">
    <property type="term" value="F:zinc ion binding"/>
    <property type="evidence" value="ECO:0007669"/>
    <property type="project" value="UniProtKB-KW"/>
</dbReference>
<dbReference type="EMBL" id="CADEBC010000485">
    <property type="protein sequence ID" value="CAB3235387.1"/>
    <property type="molecule type" value="Genomic_DNA"/>
</dbReference>
<evidence type="ECO:0000256" key="3">
    <source>
        <dbReference type="ARBA" id="ARBA00022833"/>
    </source>
</evidence>
<gene>
    <name evidence="5" type="ORF">APLA_LOCUS6072</name>
</gene>
<proteinExistence type="predicted"/>
<keyword evidence="6" id="KW-1185">Reference proteome</keyword>
<evidence type="ECO:0000313" key="6">
    <source>
        <dbReference type="Proteomes" id="UP000494106"/>
    </source>
</evidence>
<dbReference type="OrthoDB" id="167578at2759"/>
<keyword evidence="1" id="KW-0479">Metal-binding</keyword>
<sequence>MYASSAAKCNFRCQRGKSCALERDEATGGRRRVAPVQAAKSVVDLVLTHNSFHRFAQSEALGVIPYKAVPTGKGNFLILVQGNTFSVRGCNKLTYYCSRKTATGCKAKVWLDSKRLIVATDLEHNHPPPTLHETPSGKIIKISNN</sequence>
<dbReference type="InterPro" id="IPR007588">
    <property type="entry name" value="Znf_FLYWCH"/>
</dbReference>
<protein>
    <recommendedName>
        <fullName evidence="4">FLYWCH-type domain-containing protein</fullName>
    </recommendedName>
</protein>
<name>A0A8S0ZPP0_ARCPL</name>
<keyword evidence="3" id="KW-0862">Zinc</keyword>
<keyword evidence="2" id="KW-0863">Zinc-finger</keyword>
<evidence type="ECO:0000256" key="2">
    <source>
        <dbReference type="ARBA" id="ARBA00022771"/>
    </source>
</evidence>
<dbReference type="Pfam" id="PF04500">
    <property type="entry name" value="FLYWCH"/>
    <property type="match status" value="1"/>
</dbReference>
<reference evidence="5 6" key="1">
    <citation type="submission" date="2020-04" db="EMBL/GenBank/DDBJ databases">
        <authorList>
            <person name="Wallbank WR R."/>
            <person name="Pardo Diaz C."/>
            <person name="Kozak K."/>
            <person name="Martin S."/>
            <person name="Jiggins C."/>
            <person name="Moest M."/>
            <person name="Warren A I."/>
            <person name="Byers J.R.P. K."/>
            <person name="Montejo-Kovacevich G."/>
            <person name="Yen C E."/>
        </authorList>
    </citation>
    <scope>NUCLEOTIDE SEQUENCE [LARGE SCALE GENOMIC DNA]</scope>
</reference>
<organism evidence="5 6">
    <name type="scientific">Arctia plantaginis</name>
    <name type="common">Wood tiger moth</name>
    <name type="synonym">Phalaena plantaginis</name>
    <dbReference type="NCBI Taxonomy" id="874455"/>
    <lineage>
        <taxon>Eukaryota</taxon>
        <taxon>Metazoa</taxon>
        <taxon>Ecdysozoa</taxon>
        <taxon>Arthropoda</taxon>
        <taxon>Hexapoda</taxon>
        <taxon>Insecta</taxon>
        <taxon>Pterygota</taxon>
        <taxon>Neoptera</taxon>
        <taxon>Endopterygota</taxon>
        <taxon>Lepidoptera</taxon>
        <taxon>Glossata</taxon>
        <taxon>Ditrysia</taxon>
        <taxon>Noctuoidea</taxon>
        <taxon>Erebidae</taxon>
        <taxon>Arctiinae</taxon>
        <taxon>Arctia</taxon>
    </lineage>
</organism>
<dbReference type="Gene3D" id="2.20.25.240">
    <property type="match status" value="1"/>
</dbReference>
<accession>A0A8S0ZPP0</accession>
<feature type="domain" description="FLYWCH-type" evidence="4">
    <location>
        <begin position="70"/>
        <end position="126"/>
    </location>
</feature>
<evidence type="ECO:0000313" key="5">
    <source>
        <dbReference type="EMBL" id="CAB3235387.1"/>
    </source>
</evidence>
<dbReference type="Proteomes" id="UP000494106">
    <property type="component" value="Unassembled WGS sequence"/>
</dbReference>
<dbReference type="AlphaFoldDB" id="A0A8S0ZPP0"/>
<evidence type="ECO:0000256" key="1">
    <source>
        <dbReference type="ARBA" id="ARBA00022723"/>
    </source>
</evidence>
<comment type="caution">
    <text evidence="5">The sequence shown here is derived from an EMBL/GenBank/DDBJ whole genome shotgun (WGS) entry which is preliminary data.</text>
</comment>